<dbReference type="InterPro" id="IPR029044">
    <property type="entry name" value="Nucleotide-diphossugar_trans"/>
</dbReference>
<dbReference type="AlphaFoldDB" id="A0A1H3HQ40"/>
<organism evidence="1 2">
    <name type="scientific">Citreimonas salinaria</name>
    <dbReference type="NCBI Taxonomy" id="321339"/>
    <lineage>
        <taxon>Bacteria</taxon>
        <taxon>Pseudomonadati</taxon>
        <taxon>Pseudomonadota</taxon>
        <taxon>Alphaproteobacteria</taxon>
        <taxon>Rhodobacterales</taxon>
        <taxon>Roseobacteraceae</taxon>
        <taxon>Citreimonas</taxon>
    </lineage>
</organism>
<protein>
    <submittedName>
        <fullName evidence="1">Molybdopterin-guanine dinucleotide biosynthesis protein A</fullName>
    </submittedName>
</protein>
<keyword evidence="2" id="KW-1185">Reference proteome</keyword>
<proteinExistence type="predicted"/>
<dbReference type="EMBL" id="FNPF01000004">
    <property type="protein sequence ID" value="SDY17593.1"/>
    <property type="molecule type" value="Genomic_DNA"/>
</dbReference>
<evidence type="ECO:0000313" key="2">
    <source>
        <dbReference type="Proteomes" id="UP000199286"/>
    </source>
</evidence>
<dbReference type="STRING" id="321339.SAMN05444340_10493"/>
<dbReference type="Gene3D" id="3.90.550.10">
    <property type="entry name" value="Spore Coat Polysaccharide Biosynthesis Protein SpsA, Chain A"/>
    <property type="match status" value="1"/>
</dbReference>
<dbReference type="OrthoDB" id="9788394at2"/>
<dbReference type="GO" id="GO:0016779">
    <property type="term" value="F:nucleotidyltransferase activity"/>
    <property type="evidence" value="ECO:0007669"/>
    <property type="project" value="UniProtKB-ARBA"/>
</dbReference>
<sequence>MIPPAGLVLDAAGDVDAVCAALAPQVSVLAVHSNADVDTTLPVLRDLYPERPGLLAGVLAGLEWAAAQGFEQLVTVPADAQVPPDLVARLQDAAAQAGPVPIVASTGAGRVVAIALWPVIRTERIRSALATGQRDASAVIDALGGVELALGDLPPAPEA</sequence>
<evidence type="ECO:0000313" key="1">
    <source>
        <dbReference type="EMBL" id="SDY17593.1"/>
    </source>
</evidence>
<name>A0A1H3HQ40_9RHOB</name>
<reference evidence="1 2" key="1">
    <citation type="submission" date="2016-10" db="EMBL/GenBank/DDBJ databases">
        <authorList>
            <person name="de Groot N.N."/>
        </authorList>
    </citation>
    <scope>NUCLEOTIDE SEQUENCE [LARGE SCALE GENOMIC DNA]</scope>
    <source>
        <strain evidence="1 2">DSM 26880</strain>
    </source>
</reference>
<dbReference type="Proteomes" id="UP000199286">
    <property type="component" value="Unassembled WGS sequence"/>
</dbReference>
<accession>A0A1H3HQ40</accession>
<dbReference type="SUPFAM" id="SSF53448">
    <property type="entry name" value="Nucleotide-diphospho-sugar transferases"/>
    <property type="match status" value="1"/>
</dbReference>
<gene>
    <name evidence="1" type="ORF">SAMN05444340_10493</name>
</gene>
<dbReference type="RefSeq" id="WP_089881106.1">
    <property type="nucleotide sequence ID" value="NZ_FNPF01000004.1"/>
</dbReference>